<dbReference type="InterPro" id="IPR052959">
    <property type="entry name" value="Inner_membrane_assoc"/>
</dbReference>
<dbReference type="InterPro" id="IPR007436">
    <property type="entry name" value="DUF485"/>
</dbReference>
<feature type="transmembrane region" description="Helical" evidence="1">
    <location>
        <begin position="25"/>
        <end position="46"/>
    </location>
</feature>
<dbReference type="EMBL" id="JTAK01000002">
    <property type="protein sequence ID" value="KHO65597.1"/>
    <property type="molecule type" value="Genomic_DNA"/>
</dbReference>
<protein>
    <submittedName>
        <fullName evidence="2">Membrane protein</fullName>
    </submittedName>
</protein>
<dbReference type="OrthoDB" id="5297034at2"/>
<dbReference type="STRING" id="706570.PT85_05965"/>
<accession>A0A0B3C250</accession>
<dbReference type="PATRIC" id="fig|706570.3.peg.1281"/>
<dbReference type="Proteomes" id="UP000030980">
    <property type="component" value="Unassembled WGS sequence"/>
</dbReference>
<reference evidence="2 4" key="1">
    <citation type="submission" date="2014-11" db="EMBL/GenBank/DDBJ databases">
        <title>Genome sequence of Pseudomonas tuomuerensis JCM 14085.</title>
        <authorList>
            <person name="Shin S.-K."/>
            <person name="Yi H."/>
        </authorList>
    </citation>
    <scope>NUCLEOTIDE SEQUENCE [LARGE SCALE GENOMIC DNA]</scope>
    <source>
        <strain evidence="2 4">JCM 14085</strain>
    </source>
</reference>
<dbReference type="RefSeq" id="WP_027590408.1">
    <property type="nucleotide sequence ID" value="NZ_FMUP01000001.1"/>
</dbReference>
<gene>
    <name evidence="2" type="ORF">PT85_05965</name>
    <name evidence="3" type="ORF">SAMN05421672_1076</name>
</gene>
<dbReference type="Pfam" id="PF04341">
    <property type="entry name" value="DUF485"/>
    <property type="match status" value="1"/>
</dbReference>
<evidence type="ECO:0000256" key="1">
    <source>
        <dbReference type="SAM" id="Phobius"/>
    </source>
</evidence>
<reference evidence="3 5" key="2">
    <citation type="submission" date="2017-01" db="EMBL/GenBank/DDBJ databases">
        <authorList>
            <person name="Mah S.A."/>
            <person name="Swanson W.J."/>
            <person name="Moy G.W."/>
            <person name="Vacquier V.D."/>
        </authorList>
    </citation>
    <scope>NUCLEOTIDE SEQUENCE [LARGE SCALE GENOMIC DNA]</scope>
    <source>
        <strain evidence="3 5">ATCC 29606</strain>
    </source>
</reference>
<proteinExistence type="predicted"/>
<keyword evidence="1" id="KW-0472">Membrane</keyword>
<accession>A0A0B2DA06</accession>
<dbReference type="AlphaFoldDB" id="A0A0B3C250"/>
<organism evidence="2 4">
    <name type="scientific">Pseudomonas flexibilis</name>
    <dbReference type="NCBI Taxonomy" id="706570"/>
    <lineage>
        <taxon>Bacteria</taxon>
        <taxon>Pseudomonadati</taxon>
        <taxon>Pseudomonadota</taxon>
        <taxon>Gammaproteobacteria</taxon>
        <taxon>Pseudomonadales</taxon>
        <taxon>Pseudomonadaceae</taxon>
        <taxon>Pseudomonas</taxon>
    </lineage>
</organism>
<dbReference type="EMBL" id="FTMC01000007">
    <property type="protein sequence ID" value="SIQ49908.1"/>
    <property type="molecule type" value="Genomic_DNA"/>
</dbReference>
<dbReference type="GO" id="GO:0005886">
    <property type="term" value="C:plasma membrane"/>
    <property type="evidence" value="ECO:0007669"/>
    <property type="project" value="TreeGrafter"/>
</dbReference>
<evidence type="ECO:0000313" key="5">
    <source>
        <dbReference type="Proteomes" id="UP000186079"/>
    </source>
</evidence>
<evidence type="ECO:0000313" key="3">
    <source>
        <dbReference type="EMBL" id="SIQ49908.1"/>
    </source>
</evidence>
<dbReference type="PANTHER" id="PTHR38598:SF1">
    <property type="entry name" value="INNER MEMBRANE PROTEIN YJCH"/>
    <property type="match status" value="1"/>
</dbReference>
<sequence>MYDVVTQRIEQSPRFKELVARRGRFAWTLSAIMLGLYVAYILVIAFDPQLFGTRISADSSITWGIPAGLGLIFSAFILTGIYVKRANGEFDDLTAEIIEEAQQ</sequence>
<name>A0A0B3C250_9PSED</name>
<dbReference type="PANTHER" id="PTHR38598">
    <property type="entry name" value="INNER MEMBRANE PROTEIN YJCH"/>
    <property type="match status" value="1"/>
</dbReference>
<evidence type="ECO:0000313" key="2">
    <source>
        <dbReference type="EMBL" id="KHO65597.1"/>
    </source>
</evidence>
<keyword evidence="4" id="KW-1185">Reference proteome</keyword>
<keyword evidence="1" id="KW-0812">Transmembrane</keyword>
<keyword evidence="1" id="KW-1133">Transmembrane helix</keyword>
<dbReference type="Proteomes" id="UP000186079">
    <property type="component" value="Unassembled WGS sequence"/>
</dbReference>
<feature type="transmembrane region" description="Helical" evidence="1">
    <location>
        <begin position="61"/>
        <end position="83"/>
    </location>
</feature>
<evidence type="ECO:0000313" key="4">
    <source>
        <dbReference type="Proteomes" id="UP000030980"/>
    </source>
</evidence>